<organism evidence="3 4">
    <name type="scientific">Malus domestica</name>
    <name type="common">Apple</name>
    <name type="synonym">Pyrus malus</name>
    <dbReference type="NCBI Taxonomy" id="3750"/>
    <lineage>
        <taxon>Eukaryota</taxon>
        <taxon>Viridiplantae</taxon>
        <taxon>Streptophyta</taxon>
        <taxon>Embryophyta</taxon>
        <taxon>Tracheophyta</taxon>
        <taxon>Spermatophyta</taxon>
        <taxon>Magnoliopsida</taxon>
        <taxon>eudicotyledons</taxon>
        <taxon>Gunneridae</taxon>
        <taxon>Pentapetalae</taxon>
        <taxon>rosids</taxon>
        <taxon>fabids</taxon>
        <taxon>Rosales</taxon>
        <taxon>Rosaceae</taxon>
        <taxon>Amygdaloideae</taxon>
        <taxon>Maleae</taxon>
        <taxon>Malus</taxon>
    </lineage>
</organism>
<dbReference type="AlphaFoldDB" id="A0A498HWJ3"/>
<evidence type="ECO:0000313" key="4">
    <source>
        <dbReference type="Proteomes" id="UP000290289"/>
    </source>
</evidence>
<keyword evidence="2" id="KW-0472">Membrane</keyword>
<dbReference type="GO" id="GO:0015297">
    <property type="term" value="F:antiporter activity"/>
    <property type="evidence" value="ECO:0007669"/>
    <property type="project" value="InterPro"/>
</dbReference>
<feature type="transmembrane region" description="Helical" evidence="2">
    <location>
        <begin position="78"/>
        <end position="101"/>
    </location>
</feature>
<comment type="caution">
    <text evidence="3">The sequence shown here is derived from an EMBL/GenBank/DDBJ whole genome shotgun (WGS) entry which is preliminary data.</text>
</comment>
<evidence type="ECO:0000256" key="1">
    <source>
        <dbReference type="ARBA" id="ARBA00010199"/>
    </source>
</evidence>
<keyword evidence="2" id="KW-1133">Transmembrane helix</keyword>
<reference evidence="3 4" key="1">
    <citation type="submission" date="2018-10" db="EMBL/GenBank/DDBJ databases">
        <title>A high-quality apple genome assembly.</title>
        <authorList>
            <person name="Hu J."/>
        </authorList>
    </citation>
    <scope>NUCLEOTIDE SEQUENCE [LARGE SCALE GENOMIC DNA]</scope>
    <source>
        <strain evidence="4">cv. HFTH1</strain>
        <tissue evidence="3">Young leaf</tissue>
    </source>
</reference>
<feature type="transmembrane region" description="Helical" evidence="2">
    <location>
        <begin position="150"/>
        <end position="175"/>
    </location>
</feature>
<dbReference type="PANTHER" id="PTHR11206">
    <property type="entry name" value="MULTIDRUG RESISTANCE PROTEIN"/>
    <property type="match status" value="1"/>
</dbReference>
<name>A0A498HWJ3_MALDO</name>
<comment type="similarity">
    <text evidence="1">Belongs to the multi antimicrobial extrusion (MATE) (TC 2.A.66.1) family.</text>
</comment>
<keyword evidence="2" id="KW-0812">Transmembrane</keyword>
<protein>
    <submittedName>
        <fullName evidence="3">Uncharacterized protein</fullName>
    </submittedName>
</protein>
<dbReference type="GO" id="GO:0042910">
    <property type="term" value="F:xenobiotic transmembrane transporter activity"/>
    <property type="evidence" value="ECO:0007669"/>
    <property type="project" value="InterPro"/>
</dbReference>
<dbReference type="Proteomes" id="UP000290289">
    <property type="component" value="Chromosome 15"/>
</dbReference>
<dbReference type="InterPro" id="IPR002528">
    <property type="entry name" value="MATE_fam"/>
</dbReference>
<keyword evidence="4" id="KW-1185">Reference proteome</keyword>
<feature type="transmembrane region" description="Helical" evidence="2">
    <location>
        <begin position="122"/>
        <end position="144"/>
    </location>
</feature>
<dbReference type="Pfam" id="PF01554">
    <property type="entry name" value="MatE"/>
    <property type="match status" value="1"/>
</dbReference>
<accession>A0A498HWJ3</accession>
<gene>
    <name evidence="3" type="ORF">DVH24_016749</name>
</gene>
<dbReference type="EMBL" id="RDQH01000341">
    <property type="protein sequence ID" value="RXH73927.1"/>
    <property type="molecule type" value="Genomic_DNA"/>
</dbReference>
<sequence>MVTQHAGCTLPLHPSRLYSIYSSKHKMYVVHPDWLRPRSRGVLINCEGFTQVHRFKLSFSGVRVANELGAGNAKGAKFATTVSVLTSLAVGLLFWVTVLAFNKELAMIFTSSIPVIEKVNDLSLLLAFTILLNCIQPALSGVAVGSGWQAIVAIINIGSYYLVGVPVGVVMGWLLSFGFKVYTYPDQTTSLCIDVWNCTCFRCLITMVLVCVERIVGWNDHWNCGSDLDISRYHYEIGMGERGTHDSNGDSVKSSPYGILDAHRTRIHIANEATSNPMISAQL</sequence>
<evidence type="ECO:0000313" key="3">
    <source>
        <dbReference type="EMBL" id="RXH73927.1"/>
    </source>
</evidence>
<proteinExistence type="inferred from homology"/>
<dbReference type="GO" id="GO:0016020">
    <property type="term" value="C:membrane"/>
    <property type="evidence" value="ECO:0007669"/>
    <property type="project" value="InterPro"/>
</dbReference>
<evidence type="ECO:0000256" key="2">
    <source>
        <dbReference type="SAM" id="Phobius"/>
    </source>
</evidence>